<dbReference type="RefSeq" id="XP_014252708.1">
    <property type="nucleotide sequence ID" value="XM_014397222.2"/>
</dbReference>
<organism evidence="2 3">
    <name type="scientific">Cimex lectularius</name>
    <name type="common">Bed bug</name>
    <name type="synonym">Acanthia lectularia</name>
    <dbReference type="NCBI Taxonomy" id="79782"/>
    <lineage>
        <taxon>Eukaryota</taxon>
        <taxon>Metazoa</taxon>
        <taxon>Ecdysozoa</taxon>
        <taxon>Arthropoda</taxon>
        <taxon>Hexapoda</taxon>
        <taxon>Insecta</taxon>
        <taxon>Pterygota</taxon>
        <taxon>Neoptera</taxon>
        <taxon>Paraneoptera</taxon>
        <taxon>Hemiptera</taxon>
        <taxon>Heteroptera</taxon>
        <taxon>Panheteroptera</taxon>
        <taxon>Cimicomorpha</taxon>
        <taxon>Cimicidae</taxon>
        <taxon>Cimex</taxon>
    </lineage>
</organism>
<evidence type="ECO:0000256" key="1">
    <source>
        <dbReference type="SAM" id="Phobius"/>
    </source>
</evidence>
<dbReference type="KEGG" id="clec:106668445"/>
<protein>
    <submittedName>
        <fullName evidence="2">Uncharacterized protein</fullName>
    </submittedName>
</protein>
<sequence>MPISVLGHSYEEYKRRRTVMKQSRMTSAEVGSFPPFVVVLAVFACWMEVIIRFMYRFMSEFEIFTLKVPHNTVLLRNCYWDLTYGIITLILAWITDSHVGKLPVIFCGFSIVLIGIYLMALAFSLIGVLGNQSILLTVIYYMGKMLIYTAFPVNPVYIVFVLDQYEITQDVKFIENMCVLIVIARNSKLIHRHFKERSIESMIECFMTYGYLTDNKVRRNRSKLLLWRAAAMSTNSGGFSFRMPSMDDVDVIEYILTHEVIVRTTSLVQLLAFLSPFVGYFFIVKMIYISWITEASALSRWEFMLSSRTVDMTVSFLSVITILVFEFIIIPFFFTKDTNYKMAIIYFSIGHVLIGGALITVSGIEMMIYSQQSFVDVGTLTIHNALNVSSTIDSQFTGSLTVSPGKSHYVSNIDVDDEYGICRGIIYNSRLSWHLGLSFQSLVVKKNDVVIYVIRTDGDLVRVDDFEPEFNFTNKHSMTQLLFINALPDSPDLELLFEGLTLRGKPVSHTIKMPKLTKQKVFFLESGTYQVSSELYKNSFKFHFKPKSYSHVISGDTIMKYDVDLPTRVDAIWDLPPMALYSMSTSIVLIYYLRFIFVHSPPPIRVFCLALLSFDVHIVNAILAVYWTYRKLNLLKKDYLIFGGCYLTNIVLFAGVILSVTLNKPYVGTNVSR</sequence>
<dbReference type="AlphaFoldDB" id="A0A8I6RWJ8"/>
<keyword evidence="1" id="KW-0472">Membrane</keyword>
<proteinExistence type="predicted"/>
<feature type="transmembrane region" description="Helical" evidence="1">
    <location>
        <begin position="102"/>
        <end position="126"/>
    </location>
</feature>
<dbReference type="Proteomes" id="UP000494040">
    <property type="component" value="Unassembled WGS sequence"/>
</dbReference>
<feature type="transmembrane region" description="Helical" evidence="1">
    <location>
        <begin position="639"/>
        <end position="662"/>
    </location>
</feature>
<reference evidence="2" key="1">
    <citation type="submission" date="2022-01" db="UniProtKB">
        <authorList>
            <consortium name="EnsemblMetazoa"/>
        </authorList>
    </citation>
    <scope>IDENTIFICATION</scope>
</reference>
<dbReference type="GeneID" id="106668445"/>
<keyword evidence="1" id="KW-1133">Transmembrane helix</keyword>
<feature type="transmembrane region" description="Helical" evidence="1">
    <location>
        <begin position="312"/>
        <end position="334"/>
    </location>
</feature>
<accession>A0A8I6RWJ8</accession>
<feature type="transmembrane region" description="Helical" evidence="1">
    <location>
        <begin position="340"/>
        <end position="364"/>
    </location>
</feature>
<feature type="transmembrane region" description="Helical" evidence="1">
    <location>
        <begin position="604"/>
        <end position="627"/>
    </location>
</feature>
<dbReference type="EnsemblMetazoa" id="XM_014397222.2">
    <property type="protein sequence ID" value="XP_014252708.1"/>
    <property type="gene ID" value="LOC106668445"/>
</dbReference>
<feature type="transmembrane region" description="Helical" evidence="1">
    <location>
        <begin position="74"/>
        <end position="95"/>
    </location>
</feature>
<feature type="transmembrane region" description="Helical" evidence="1">
    <location>
        <begin position="578"/>
        <end position="598"/>
    </location>
</feature>
<feature type="transmembrane region" description="Helical" evidence="1">
    <location>
        <begin position="270"/>
        <end position="291"/>
    </location>
</feature>
<feature type="transmembrane region" description="Helical" evidence="1">
    <location>
        <begin position="30"/>
        <end position="54"/>
    </location>
</feature>
<name>A0A8I6RWJ8_CIMLE</name>
<evidence type="ECO:0000313" key="3">
    <source>
        <dbReference type="Proteomes" id="UP000494040"/>
    </source>
</evidence>
<feature type="transmembrane region" description="Helical" evidence="1">
    <location>
        <begin position="138"/>
        <end position="162"/>
    </location>
</feature>
<evidence type="ECO:0000313" key="2">
    <source>
        <dbReference type="EnsemblMetazoa" id="XP_014252708.1"/>
    </source>
</evidence>
<keyword evidence="3" id="KW-1185">Reference proteome</keyword>
<keyword evidence="1" id="KW-0812">Transmembrane</keyword>